<dbReference type="Proteomes" id="UP000712157">
    <property type="component" value="Unassembled WGS sequence"/>
</dbReference>
<reference evidence="4" key="1">
    <citation type="submission" date="2021-06" db="EMBL/GenBank/DDBJ databases">
        <title>Description of novel taxa of the family Lachnospiraceae.</title>
        <authorList>
            <person name="Chaplin A.V."/>
            <person name="Sokolova S.R."/>
            <person name="Pikina A.P."/>
            <person name="Korzhanova M."/>
            <person name="Belova V."/>
            <person name="Korostin D."/>
            <person name="Efimov B.A."/>
        </authorList>
    </citation>
    <scope>NUCLEOTIDE SEQUENCE</scope>
    <source>
        <strain evidence="4">ASD5720</strain>
    </source>
</reference>
<dbReference type="PANTHER" id="PTHR22916:SF51">
    <property type="entry name" value="GLYCOSYLTRANSFERASE EPSH-RELATED"/>
    <property type="match status" value="1"/>
</dbReference>
<dbReference type="EMBL" id="JAHQCW010000011">
    <property type="protein sequence ID" value="MBU9736596.1"/>
    <property type="molecule type" value="Genomic_DNA"/>
</dbReference>
<name>A0A949K4E4_9FIRM</name>
<dbReference type="InterPro" id="IPR029044">
    <property type="entry name" value="Nucleotide-diphossugar_trans"/>
</dbReference>
<sequence length="332" mass="38816">MNNQPKISVVIPIYNVEKYLAECIDSVLAQTLSGIEIILVNDGSTDNGPQIAESYAERHENIRLIHQENAGLSAARNTGLRGASGQYVYFLDSDDYIEPDGLEVIYKEAADQDCDLVLFDGASFYDDGDVRKPNMQYDYQKHYEYPGVYDGEDLFALTLPREDFRTQVCLQLVKRQTLLDLGLTFLEGIIHEDQYYTFALMLQCRRVKIVRKIVYHRRFRDGSIMMQAKTLRNFEGFYRSAKEMFAFYGAHHFRPENDKMIRSHIANVFCLTTVDVYHQLDRAVQKEQKEKIRELIRIARGKAYLGDSRVKSYCWFYRFYPVYKKLKKRCNL</sequence>
<accession>A0A949K4E4</accession>
<evidence type="ECO:0000256" key="1">
    <source>
        <dbReference type="ARBA" id="ARBA00022676"/>
    </source>
</evidence>
<feature type="domain" description="Glycosyltransferase 2-like" evidence="3">
    <location>
        <begin position="8"/>
        <end position="142"/>
    </location>
</feature>
<evidence type="ECO:0000256" key="2">
    <source>
        <dbReference type="ARBA" id="ARBA00022679"/>
    </source>
</evidence>
<dbReference type="EC" id="2.4.-.-" evidence="4"/>
<protein>
    <submittedName>
        <fullName evidence="4">Glycosyltransferase</fullName>
        <ecNumber evidence="4">2.4.-.-</ecNumber>
    </submittedName>
</protein>
<proteinExistence type="predicted"/>
<dbReference type="Pfam" id="PF00535">
    <property type="entry name" value="Glycos_transf_2"/>
    <property type="match status" value="1"/>
</dbReference>
<dbReference type="Gene3D" id="3.90.550.10">
    <property type="entry name" value="Spore Coat Polysaccharide Biosynthesis Protein SpsA, Chain A"/>
    <property type="match status" value="1"/>
</dbReference>
<evidence type="ECO:0000313" key="4">
    <source>
        <dbReference type="EMBL" id="MBU9736596.1"/>
    </source>
</evidence>
<dbReference type="SUPFAM" id="SSF53448">
    <property type="entry name" value="Nucleotide-diphospho-sugar transferases"/>
    <property type="match status" value="1"/>
</dbReference>
<dbReference type="CDD" id="cd00761">
    <property type="entry name" value="Glyco_tranf_GTA_type"/>
    <property type="match status" value="1"/>
</dbReference>
<dbReference type="RefSeq" id="WP_238721383.1">
    <property type="nucleotide sequence ID" value="NZ_JAHQCW010000011.1"/>
</dbReference>
<dbReference type="PANTHER" id="PTHR22916">
    <property type="entry name" value="GLYCOSYLTRANSFERASE"/>
    <property type="match status" value="1"/>
</dbReference>
<dbReference type="GO" id="GO:0016757">
    <property type="term" value="F:glycosyltransferase activity"/>
    <property type="evidence" value="ECO:0007669"/>
    <property type="project" value="UniProtKB-KW"/>
</dbReference>
<keyword evidence="5" id="KW-1185">Reference proteome</keyword>
<evidence type="ECO:0000259" key="3">
    <source>
        <dbReference type="Pfam" id="PF00535"/>
    </source>
</evidence>
<keyword evidence="2 4" id="KW-0808">Transferase</keyword>
<organism evidence="4 5">
    <name type="scientific">Diplocloster agilis</name>
    <dbReference type="NCBI Taxonomy" id="2850323"/>
    <lineage>
        <taxon>Bacteria</taxon>
        <taxon>Bacillati</taxon>
        <taxon>Bacillota</taxon>
        <taxon>Clostridia</taxon>
        <taxon>Lachnospirales</taxon>
        <taxon>Lachnospiraceae</taxon>
        <taxon>Diplocloster</taxon>
    </lineage>
</organism>
<dbReference type="AlphaFoldDB" id="A0A949K4E4"/>
<comment type="caution">
    <text evidence="4">The sequence shown here is derived from an EMBL/GenBank/DDBJ whole genome shotgun (WGS) entry which is preliminary data.</text>
</comment>
<dbReference type="InterPro" id="IPR001173">
    <property type="entry name" value="Glyco_trans_2-like"/>
</dbReference>
<evidence type="ECO:0000313" key="5">
    <source>
        <dbReference type="Proteomes" id="UP000712157"/>
    </source>
</evidence>
<keyword evidence="1 4" id="KW-0328">Glycosyltransferase</keyword>
<gene>
    <name evidence="4" type="ORF">KTH89_08600</name>
</gene>